<keyword evidence="11" id="KW-1185">Reference proteome</keyword>
<evidence type="ECO:0000256" key="1">
    <source>
        <dbReference type="ARBA" id="ARBA00022490"/>
    </source>
</evidence>
<dbReference type="GO" id="GO:0009381">
    <property type="term" value="F:excinuclease ABC activity"/>
    <property type="evidence" value="ECO:0007669"/>
    <property type="project" value="InterPro"/>
</dbReference>
<accession>A0A915U0Y1</accession>
<dbReference type="KEGG" id="ddu:GF1_18340"/>
<evidence type="ECO:0000259" key="7">
    <source>
        <dbReference type="PROSITE" id="PS50151"/>
    </source>
</evidence>
<keyword evidence="4" id="KW-0267">Excision nuclease</keyword>
<dbReference type="PANTHER" id="PTHR30562">
    <property type="entry name" value="UVRC/OXIDOREDUCTASE"/>
    <property type="match status" value="1"/>
</dbReference>
<protein>
    <recommendedName>
        <fullName evidence="12">Excinuclease ABC subunit C</fullName>
    </recommendedName>
</protein>
<dbReference type="InterPro" id="IPR047296">
    <property type="entry name" value="GIY-YIG_UvrC_Cho"/>
</dbReference>
<dbReference type="Gene3D" id="3.40.1440.10">
    <property type="entry name" value="GIY-YIG endonuclease"/>
    <property type="match status" value="1"/>
</dbReference>
<dbReference type="GO" id="GO:0009432">
    <property type="term" value="P:SOS response"/>
    <property type="evidence" value="ECO:0007669"/>
    <property type="project" value="UniProtKB-KW"/>
</dbReference>
<keyword evidence="5" id="KW-0234">DNA repair</keyword>
<dbReference type="InterPro" id="IPR038476">
    <property type="entry name" value="UvrC_RNase_H_dom_sf"/>
</dbReference>
<dbReference type="PANTHER" id="PTHR30562:SF1">
    <property type="entry name" value="UVRABC SYSTEM PROTEIN C"/>
    <property type="match status" value="1"/>
</dbReference>
<dbReference type="PROSITE" id="PS50165">
    <property type="entry name" value="UVRC"/>
    <property type="match status" value="1"/>
</dbReference>
<dbReference type="SMART" id="SM00465">
    <property type="entry name" value="GIYc"/>
    <property type="match status" value="1"/>
</dbReference>
<dbReference type="Gene3D" id="4.10.860.10">
    <property type="entry name" value="UVR domain"/>
    <property type="match status" value="1"/>
</dbReference>
<dbReference type="CDD" id="cd10434">
    <property type="entry name" value="GIY-YIG_UvrC_Cho"/>
    <property type="match status" value="1"/>
</dbReference>
<feature type="domain" description="GIY-YIG" evidence="8">
    <location>
        <begin position="16"/>
        <end position="94"/>
    </location>
</feature>
<dbReference type="InterPro" id="IPR000305">
    <property type="entry name" value="GIY-YIG_endonuc"/>
</dbReference>
<dbReference type="Gene3D" id="3.30.420.340">
    <property type="entry name" value="UvrC, RNAse H endonuclease domain"/>
    <property type="match status" value="1"/>
</dbReference>
<feature type="domain" description="UvrC family homology region profile" evidence="9">
    <location>
        <begin position="253"/>
        <end position="448"/>
    </location>
</feature>
<dbReference type="InterPro" id="IPR004791">
    <property type="entry name" value="UvrC"/>
</dbReference>
<dbReference type="NCBIfam" id="TIGR00194">
    <property type="entry name" value="uvrC"/>
    <property type="match status" value="1"/>
</dbReference>
<dbReference type="GO" id="GO:0006289">
    <property type="term" value="P:nucleotide-excision repair"/>
    <property type="evidence" value="ECO:0007669"/>
    <property type="project" value="InterPro"/>
</dbReference>
<evidence type="ECO:0000256" key="2">
    <source>
        <dbReference type="ARBA" id="ARBA00022763"/>
    </source>
</evidence>
<name>A0A915U0Y1_9BACT</name>
<dbReference type="InterPro" id="IPR001162">
    <property type="entry name" value="UvrC_RNase_H_dom"/>
</dbReference>
<keyword evidence="2" id="KW-0227">DNA damage</keyword>
<keyword evidence="6" id="KW-0742">SOS response</keyword>
<sequence length="469" mass="53357">MSDSPLSTEFLKTVSHGPGVYQMLGRTEVLYVGKARDLRKRLAQYAHFSGPPHSKTAVMLSHVRRVETILTTTEKEALILEASLIKKHRPRYNVILRDDKNYPLIKVTVKEEWPRIVVTRKRVRDGSKYFGPFSSPSAMRQTLKLLYTLFPLRRCRTVRSRSRPCLNFQMGRCLAPCTDQVDQDSYRDMVRQVLLILEGKNQEVLIRLEEKMREAAADLAFEKAAVLRDQIRALKKTVERQMVVANHFLDQDVFGLARRDASVTIAILFIRGGVLGGSQTFFLADPMGDDQAILAQTITQYYSARRQPPREILLPLALEDAPIINEYLAELRQGPVSLAVPRRGRRMQLMEMAHANARQVFADKSKKKKAWETLAASLQKLLHLNRRPETIWCVDISNLGGKQAVGSLVCFVRGEKHPPGYRHFKIRCKDEPDDYTMMHEVLERRLGRGGKKAICPTSCCSTAARVSST</sequence>
<dbReference type="FunFam" id="3.40.1440.10:FF:000001">
    <property type="entry name" value="UvrABC system protein C"/>
    <property type="match status" value="1"/>
</dbReference>
<evidence type="ECO:0000256" key="3">
    <source>
        <dbReference type="ARBA" id="ARBA00022769"/>
    </source>
</evidence>
<organism evidence="10 11">
    <name type="scientific">Desulfolithobacter dissulfuricans</name>
    <dbReference type="NCBI Taxonomy" id="2795293"/>
    <lineage>
        <taxon>Bacteria</taxon>
        <taxon>Pseudomonadati</taxon>
        <taxon>Thermodesulfobacteriota</taxon>
        <taxon>Desulfobulbia</taxon>
        <taxon>Desulfobulbales</taxon>
        <taxon>Desulfobulbaceae</taxon>
        <taxon>Desulfolithobacter</taxon>
    </lineage>
</organism>
<dbReference type="InterPro" id="IPR036876">
    <property type="entry name" value="UVR_dom_sf"/>
</dbReference>
<dbReference type="Proteomes" id="UP001063350">
    <property type="component" value="Chromosome"/>
</dbReference>
<gene>
    <name evidence="10" type="ORF">GF1_18340</name>
</gene>
<dbReference type="GO" id="GO:0009380">
    <property type="term" value="C:excinuclease repair complex"/>
    <property type="evidence" value="ECO:0007669"/>
    <property type="project" value="InterPro"/>
</dbReference>
<feature type="domain" description="UVR" evidence="7">
    <location>
        <begin position="202"/>
        <end position="237"/>
    </location>
</feature>
<dbReference type="InterPro" id="IPR050066">
    <property type="entry name" value="UvrABC_protein_C"/>
</dbReference>
<evidence type="ECO:0000259" key="9">
    <source>
        <dbReference type="PROSITE" id="PS50165"/>
    </source>
</evidence>
<evidence type="ECO:0000313" key="10">
    <source>
        <dbReference type="EMBL" id="BCO09458.1"/>
    </source>
</evidence>
<evidence type="ECO:0000256" key="5">
    <source>
        <dbReference type="ARBA" id="ARBA00023204"/>
    </source>
</evidence>
<evidence type="ECO:0008006" key="12">
    <source>
        <dbReference type="Google" id="ProtNLM"/>
    </source>
</evidence>
<dbReference type="Pfam" id="PF01541">
    <property type="entry name" value="GIY-YIG"/>
    <property type="match status" value="1"/>
</dbReference>
<dbReference type="InterPro" id="IPR001943">
    <property type="entry name" value="UVR_dom"/>
</dbReference>
<dbReference type="AlphaFoldDB" id="A0A915U0Y1"/>
<dbReference type="Pfam" id="PF08459">
    <property type="entry name" value="UvrC_RNaseH_dom"/>
    <property type="match status" value="1"/>
</dbReference>
<dbReference type="SUPFAM" id="SSF82771">
    <property type="entry name" value="GIY-YIG endonuclease"/>
    <property type="match status" value="1"/>
</dbReference>
<dbReference type="PROSITE" id="PS50151">
    <property type="entry name" value="UVR"/>
    <property type="match status" value="1"/>
</dbReference>
<dbReference type="EMBL" id="AP024233">
    <property type="protein sequence ID" value="BCO09458.1"/>
    <property type="molecule type" value="Genomic_DNA"/>
</dbReference>
<evidence type="ECO:0000259" key="8">
    <source>
        <dbReference type="PROSITE" id="PS50164"/>
    </source>
</evidence>
<evidence type="ECO:0000256" key="6">
    <source>
        <dbReference type="ARBA" id="ARBA00023236"/>
    </source>
</evidence>
<keyword evidence="3" id="KW-0228">DNA excision</keyword>
<keyword evidence="1" id="KW-0963">Cytoplasm</keyword>
<evidence type="ECO:0000256" key="4">
    <source>
        <dbReference type="ARBA" id="ARBA00022881"/>
    </source>
</evidence>
<dbReference type="SUPFAM" id="SSF46600">
    <property type="entry name" value="C-terminal UvrC-binding domain of UvrB"/>
    <property type="match status" value="1"/>
</dbReference>
<dbReference type="Pfam" id="PF02151">
    <property type="entry name" value="UVR"/>
    <property type="match status" value="1"/>
</dbReference>
<dbReference type="InterPro" id="IPR035901">
    <property type="entry name" value="GIY-YIG_endonuc_sf"/>
</dbReference>
<reference evidence="10" key="1">
    <citation type="submission" date="2020-12" db="EMBL/GenBank/DDBJ databases">
        <title>Desulfobium dissulfuricans gen. nov., sp. nov., a novel mesophilic, sulfate-reducing bacterium isolated from a deep-sea hydrothermal vent.</title>
        <authorList>
            <person name="Hashimoto Y."/>
            <person name="Tame A."/>
            <person name="Sawayama S."/>
            <person name="Miyazaki J."/>
            <person name="Takai K."/>
            <person name="Nakagawa S."/>
        </authorList>
    </citation>
    <scope>NUCLEOTIDE SEQUENCE</scope>
    <source>
        <strain evidence="10">GF1</strain>
    </source>
</reference>
<dbReference type="PROSITE" id="PS50164">
    <property type="entry name" value="GIY_YIG"/>
    <property type="match status" value="1"/>
</dbReference>
<proteinExistence type="predicted"/>
<evidence type="ECO:0000313" key="11">
    <source>
        <dbReference type="Proteomes" id="UP001063350"/>
    </source>
</evidence>
<dbReference type="Pfam" id="PF22920">
    <property type="entry name" value="UvrC_RNaseH"/>
    <property type="match status" value="1"/>
</dbReference>